<dbReference type="SUPFAM" id="SSF53448">
    <property type="entry name" value="Nucleotide-diphospho-sugar transferases"/>
    <property type="match status" value="1"/>
</dbReference>
<evidence type="ECO:0000259" key="2">
    <source>
        <dbReference type="Pfam" id="PF00535"/>
    </source>
</evidence>
<reference evidence="3 4" key="1">
    <citation type="submission" date="2016-10" db="EMBL/GenBank/DDBJ databases">
        <authorList>
            <person name="de Groot N.N."/>
        </authorList>
    </citation>
    <scope>NUCLEOTIDE SEQUENCE [LARGE SCALE GENOMIC DNA]</scope>
    <source>
        <strain evidence="3 4">DSM 797</strain>
    </source>
</reference>
<feature type="transmembrane region" description="Helical" evidence="1">
    <location>
        <begin position="263"/>
        <end position="289"/>
    </location>
</feature>
<dbReference type="GO" id="GO:0005886">
    <property type="term" value="C:plasma membrane"/>
    <property type="evidence" value="ECO:0007669"/>
    <property type="project" value="TreeGrafter"/>
</dbReference>
<dbReference type="InterPro" id="IPR001173">
    <property type="entry name" value="Glyco_trans_2-like"/>
</dbReference>
<dbReference type="InterPro" id="IPR029044">
    <property type="entry name" value="Nucleotide-diphossugar_trans"/>
</dbReference>
<dbReference type="GO" id="GO:0016740">
    <property type="term" value="F:transferase activity"/>
    <property type="evidence" value="ECO:0007669"/>
    <property type="project" value="UniProtKB-KW"/>
</dbReference>
<gene>
    <name evidence="3" type="ORF">SAMN04515677_10267</name>
</gene>
<dbReference type="CDD" id="cd04187">
    <property type="entry name" value="DPM1_like_bac"/>
    <property type="match status" value="1"/>
</dbReference>
<sequence>MYISLVVPCFNEENNIEPFYNAVEGVFGKNFDNTELIFINDGSHDNTMQELKKIYNKNKNNVKIINFSRNFGKEAALLAGLKKSTGEYVSIIDADLQQDPKYLIQMIKFLDNNPQYDAVAAYQQIRKEDKMLTFFKNIFYNLINRISEVEFVKSASDFRTLRRSVVDAIIQLPEKCRFSKGIFSWVGFDTYYMEYQVQSRNSGESKWNFMKLFKYAINGIISFSNIPLITSSIMGILFCLLSFLYMIFVIIKTIMFGEPVAGFPTIVCILLFISGLQLLFIGILGQYIAKTFTETKNRPVYIIKEYLE</sequence>
<dbReference type="Proteomes" id="UP000199068">
    <property type="component" value="Unassembled WGS sequence"/>
</dbReference>
<keyword evidence="4" id="KW-1185">Reference proteome</keyword>
<dbReference type="PANTHER" id="PTHR48090">
    <property type="entry name" value="UNDECAPRENYL-PHOSPHATE 4-DEOXY-4-FORMAMIDO-L-ARABINOSE TRANSFERASE-RELATED"/>
    <property type="match status" value="1"/>
</dbReference>
<dbReference type="EMBL" id="FNGW01000002">
    <property type="protein sequence ID" value="SDL46634.1"/>
    <property type="molecule type" value="Genomic_DNA"/>
</dbReference>
<dbReference type="RefSeq" id="WP_092722969.1">
    <property type="nucleotide sequence ID" value="NZ_FNGW01000002.1"/>
</dbReference>
<keyword evidence="3" id="KW-0808">Transferase</keyword>
<keyword evidence="1" id="KW-1133">Transmembrane helix</keyword>
<evidence type="ECO:0000313" key="3">
    <source>
        <dbReference type="EMBL" id="SDL46634.1"/>
    </source>
</evidence>
<keyword evidence="1" id="KW-0472">Membrane</keyword>
<organism evidence="3 4">
    <name type="scientific">Romboutsia lituseburensis DSM 797</name>
    <dbReference type="NCBI Taxonomy" id="1121325"/>
    <lineage>
        <taxon>Bacteria</taxon>
        <taxon>Bacillati</taxon>
        <taxon>Bacillota</taxon>
        <taxon>Clostridia</taxon>
        <taxon>Peptostreptococcales</taxon>
        <taxon>Peptostreptococcaceae</taxon>
        <taxon>Romboutsia</taxon>
    </lineage>
</organism>
<dbReference type="Pfam" id="PF00535">
    <property type="entry name" value="Glycos_transf_2"/>
    <property type="match status" value="1"/>
</dbReference>
<evidence type="ECO:0000256" key="1">
    <source>
        <dbReference type="SAM" id="Phobius"/>
    </source>
</evidence>
<accession>A0A1G9KB29</accession>
<dbReference type="InterPro" id="IPR050256">
    <property type="entry name" value="Glycosyltransferase_2"/>
</dbReference>
<dbReference type="STRING" id="1121325.SAMN04515677_10267"/>
<dbReference type="AlphaFoldDB" id="A0A1G9KB29"/>
<protein>
    <submittedName>
        <fullName evidence="3">Glycosyltransferase involved in cell wall bisynthesis</fullName>
    </submittedName>
</protein>
<name>A0A1G9KB29_9FIRM</name>
<feature type="domain" description="Glycosyltransferase 2-like" evidence="2">
    <location>
        <begin position="4"/>
        <end position="166"/>
    </location>
</feature>
<evidence type="ECO:0000313" key="4">
    <source>
        <dbReference type="Proteomes" id="UP000199068"/>
    </source>
</evidence>
<keyword evidence="1" id="KW-0812">Transmembrane</keyword>
<dbReference type="Gene3D" id="3.90.550.10">
    <property type="entry name" value="Spore Coat Polysaccharide Biosynthesis Protein SpsA, Chain A"/>
    <property type="match status" value="1"/>
</dbReference>
<proteinExistence type="predicted"/>
<dbReference type="PANTHER" id="PTHR48090:SF8">
    <property type="entry name" value="GLYCOSYLTRANSFERASE CSBB-RELATED"/>
    <property type="match status" value="1"/>
</dbReference>
<feature type="transmembrane region" description="Helical" evidence="1">
    <location>
        <begin position="228"/>
        <end position="251"/>
    </location>
</feature>